<comment type="caution">
    <text evidence="4">The sequence shown here is derived from an EMBL/GenBank/DDBJ whole genome shotgun (WGS) entry which is preliminary data.</text>
</comment>
<evidence type="ECO:0000313" key="5">
    <source>
        <dbReference type="Proteomes" id="UP001523401"/>
    </source>
</evidence>
<dbReference type="Gene3D" id="3.40.50.300">
    <property type="entry name" value="P-loop containing nucleotide triphosphate hydrolases"/>
    <property type="match status" value="1"/>
</dbReference>
<dbReference type="EMBL" id="JAMXQU010000008">
    <property type="protein sequence ID" value="MCO6160501.1"/>
    <property type="molecule type" value="Genomic_DNA"/>
</dbReference>
<dbReference type="InterPro" id="IPR003593">
    <property type="entry name" value="AAA+_ATPase"/>
</dbReference>
<dbReference type="Pfam" id="PF06956">
    <property type="entry name" value="RtcR"/>
    <property type="match status" value="1"/>
</dbReference>
<evidence type="ECO:0000256" key="2">
    <source>
        <dbReference type="ARBA" id="ARBA00022840"/>
    </source>
</evidence>
<name>A0ABT1CIS4_9PROT</name>
<feature type="domain" description="Sigma-54 factor interaction" evidence="3">
    <location>
        <begin position="179"/>
        <end position="405"/>
    </location>
</feature>
<gene>
    <name evidence="4" type="ORF">NF685_10720</name>
</gene>
<dbReference type="PANTHER" id="PTHR32071">
    <property type="entry name" value="TRANSCRIPTIONAL REGULATORY PROTEIN"/>
    <property type="match status" value="1"/>
</dbReference>
<dbReference type="Gene3D" id="1.10.8.60">
    <property type="match status" value="1"/>
</dbReference>
<evidence type="ECO:0000256" key="1">
    <source>
        <dbReference type="ARBA" id="ARBA00022741"/>
    </source>
</evidence>
<evidence type="ECO:0000313" key="4">
    <source>
        <dbReference type="EMBL" id="MCO6160501.1"/>
    </source>
</evidence>
<dbReference type="Proteomes" id="UP001523401">
    <property type="component" value="Unassembled WGS sequence"/>
</dbReference>
<keyword evidence="1" id="KW-0547">Nucleotide-binding</keyword>
<keyword evidence="2" id="KW-0067">ATP-binding</keyword>
<dbReference type="PANTHER" id="PTHR32071:SF14">
    <property type="entry name" value="TRANSCRIPTIONAL REGULATORY PROTEIN RTCR"/>
    <property type="match status" value="1"/>
</dbReference>
<dbReference type="SMART" id="SM00382">
    <property type="entry name" value="AAA"/>
    <property type="match status" value="1"/>
</dbReference>
<dbReference type="PROSITE" id="PS50045">
    <property type="entry name" value="SIGMA54_INTERACT_4"/>
    <property type="match status" value="1"/>
</dbReference>
<evidence type="ECO:0000259" key="3">
    <source>
        <dbReference type="PROSITE" id="PS50045"/>
    </source>
</evidence>
<dbReference type="InterPro" id="IPR002078">
    <property type="entry name" value="Sigma_54_int"/>
</dbReference>
<dbReference type="SUPFAM" id="SSF52540">
    <property type="entry name" value="P-loop containing nucleoside triphosphate hydrolases"/>
    <property type="match status" value="1"/>
</dbReference>
<sequence>MRNVVIGLLGTKIDRIRGSGAWQPSVKLCAHETFPVDRFELLYPSYAQALAGHVARDIAAVSLETEVRLTPLDFDDPWDLEEVYGKLYDFAVAYGFDEDRERYFVHLTTGTHVAQICWFLLTESRHIPGHLIQMEPPRPETGPYGRLSVINLDLARYDALQYRFEIAAAQQSQLLRGGITGRDPVLDRLIGRLESITLRSDAPILIVGETGCGKSTLGTRIHLLRVQRHLLRGPLVRISATVLATPDGPAMLLGQKRGLGNGGGIERVGLLAQAHRGTLLIDDMEHLPVSLRACLARAADEGRYRPIGGETDLDIQFRLIGTAHEAEGLEWLFPWIMRIPPLRERLIDLEAEFDHALGMAERQLGTKTGFAPGARERYLRFGRSAEARWPGNYRDLAMSILRLCTFAERGRITVSMIEDEIMELGDRWRSAAPAGSHGYVPDDTQLLADILPDPESIDMFDRVQLATVVRVCRLSASLSDAGRTLFSVSRTQRSSRNDADRLRKYLARFDLDWERVQKEKKPPLMLSKPVGRR</sequence>
<protein>
    <submittedName>
        <fullName evidence="4">RNA repair transcriptional activator RtcR family protein</fullName>
    </submittedName>
</protein>
<reference evidence="4 5" key="1">
    <citation type="submission" date="2022-06" db="EMBL/GenBank/DDBJ databases">
        <title>Whole-genome of Asaia lannensis strain LMG 27011T.</title>
        <authorList>
            <person name="Sombolestani A."/>
        </authorList>
    </citation>
    <scope>NUCLEOTIDE SEQUENCE [LARGE SCALE GENOMIC DNA]</scope>
    <source>
        <strain evidence="4 5">NBRC 102526</strain>
    </source>
</reference>
<dbReference type="Pfam" id="PF00158">
    <property type="entry name" value="Sigma54_activat"/>
    <property type="match status" value="1"/>
</dbReference>
<accession>A0ABT1CIS4</accession>
<organism evidence="4 5">
    <name type="scientific">Asaia lannensis NBRC 102526</name>
    <dbReference type="NCBI Taxonomy" id="1307926"/>
    <lineage>
        <taxon>Bacteria</taxon>
        <taxon>Pseudomonadati</taxon>
        <taxon>Pseudomonadota</taxon>
        <taxon>Alphaproteobacteria</taxon>
        <taxon>Acetobacterales</taxon>
        <taxon>Acetobacteraceae</taxon>
        <taxon>Asaia</taxon>
    </lineage>
</organism>
<dbReference type="InterPro" id="IPR027417">
    <property type="entry name" value="P-loop_NTPase"/>
</dbReference>
<proteinExistence type="predicted"/>
<dbReference type="RefSeq" id="WP_252849587.1">
    <property type="nucleotide sequence ID" value="NZ_BAPW01000004.1"/>
</dbReference>
<keyword evidence="5" id="KW-1185">Reference proteome</keyword>
<dbReference type="InterPro" id="IPR009715">
    <property type="entry name" value="RtcR"/>
</dbReference>
<dbReference type="CDD" id="cd00009">
    <property type="entry name" value="AAA"/>
    <property type="match status" value="1"/>
</dbReference>